<proteinExistence type="predicted"/>
<dbReference type="Proteomes" id="UP000316921">
    <property type="component" value="Chromosome"/>
</dbReference>
<keyword evidence="2" id="KW-1185">Reference proteome</keyword>
<dbReference type="KEGG" id="pbap:Pla133_32970"/>
<gene>
    <name evidence="1" type="ORF">Pla133_32970</name>
</gene>
<dbReference type="EMBL" id="CP036287">
    <property type="protein sequence ID" value="QDU68203.1"/>
    <property type="molecule type" value="Genomic_DNA"/>
</dbReference>
<sequence length="321" mass="36423">MTQDKHWLGGTSFLPLFSEAIEGTEKLLADRLDRRGEIDRSEDILTTILIETLQSRLDTVNGSLRDLSASRPNQPAVSKFDFSICDMRDPKGDALGADFAFIFRVRWDHEFVSERGILVQAKRLGPLSVRTVRRLNREVERRFGVSAEELEGMAHFLPGPFRPPRLRRSRFPWLFWPGLGFAFGEDTPLGDFPIDQKQLDELLQIASSYYLFYDHPLPHMTLPCIQALTVKGLVAGGKTSEICRPSAVRHSTSLTDLLVNQFVGCRIGEWNRQFEQLASIADQHRVGGLEGPRGDFNVHVWNVRFVVMLEISLLPEAYQGE</sequence>
<name>A0A518BMN5_9BACT</name>
<accession>A0A518BMN5</accession>
<dbReference type="AlphaFoldDB" id="A0A518BMN5"/>
<protein>
    <submittedName>
        <fullName evidence="1">Uncharacterized protein</fullName>
    </submittedName>
</protein>
<evidence type="ECO:0000313" key="2">
    <source>
        <dbReference type="Proteomes" id="UP000316921"/>
    </source>
</evidence>
<dbReference type="RefSeq" id="WP_145067016.1">
    <property type="nucleotide sequence ID" value="NZ_CP036287.1"/>
</dbReference>
<organism evidence="1 2">
    <name type="scientific">Engelhardtia mirabilis</name>
    <dbReference type="NCBI Taxonomy" id="2528011"/>
    <lineage>
        <taxon>Bacteria</taxon>
        <taxon>Pseudomonadati</taxon>
        <taxon>Planctomycetota</taxon>
        <taxon>Planctomycetia</taxon>
        <taxon>Planctomycetia incertae sedis</taxon>
        <taxon>Engelhardtia</taxon>
    </lineage>
</organism>
<reference evidence="1 2" key="1">
    <citation type="submission" date="2019-02" db="EMBL/GenBank/DDBJ databases">
        <title>Deep-cultivation of Planctomycetes and their phenomic and genomic characterization uncovers novel biology.</title>
        <authorList>
            <person name="Wiegand S."/>
            <person name="Jogler M."/>
            <person name="Boedeker C."/>
            <person name="Pinto D."/>
            <person name="Vollmers J."/>
            <person name="Rivas-Marin E."/>
            <person name="Kohn T."/>
            <person name="Peeters S.H."/>
            <person name="Heuer A."/>
            <person name="Rast P."/>
            <person name="Oberbeckmann S."/>
            <person name="Bunk B."/>
            <person name="Jeske O."/>
            <person name="Meyerdierks A."/>
            <person name="Storesund J.E."/>
            <person name="Kallscheuer N."/>
            <person name="Luecker S."/>
            <person name="Lage O.M."/>
            <person name="Pohl T."/>
            <person name="Merkel B.J."/>
            <person name="Hornburger P."/>
            <person name="Mueller R.-W."/>
            <person name="Bruemmer F."/>
            <person name="Labrenz M."/>
            <person name="Spormann A.M."/>
            <person name="Op den Camp H."/>
            <person name="Overmann J."/>
            <person name="Amann R."/>
            <person name="Jetten M.S.M."/>
            <person name="Mascher T."/>
            <person name="Medema M.H."/>
            <person name="Devos D.P."/>
            <person name="Kaster A.-K."/>
            <person name="Ovreas L."/>
            <person name="Rohde M."/>
            <person name="Galperin M.Y."/>
            <person name="Jogler C."/>
        </authorList>
    </citation>
    <scope>NUCLEOTIDE SEQUENCE [LARGE SCALE GENOMIC DNA]</scope>
    <source>
        <strain evidence="1 2">Pla133</strain>
    </source>
</reference>
<evidence type="ECO:0000313" key="1">
    <source>
        <dbReference type="EMBL" id="QDU68203.1"/>
    </source>
</evidence>